<dbReference type="Proteomes" id="UP000479190">
    <property type="component" value="Unassembled WGS sequence"/>
</dbReference>
<dbReference type="EMBL" id="CADCXV010000058">
    <property type="protein sequence ID" value="CAB0028024.1"/>
    <property type="molecule type" value="Genomic_DNA"/>
</dbReference>
<reference evidence="2 3" key="1">
    <citation type="submission" date="2020-02" db="EMBL/GenBank/DDBJ databases">
        <authorList>
            <person name="Ferguson B K."/>
        </authorList>
    </citation>
    <scope>NUCLEOTIDE SEQUENCE [LARGE SCALE GENOMIC DNA]</scope>
</reference>
<protein>
    <submittedName>
        <fullName evidence="2">Uncharacterized protein</fullName>
    </submittedName>
</protein>
<evidence type="ECO:0000256" key="1">
    <source>
        <dbReference type="SAM" id="MobiDB-lite"/>
    </source>
</evidence>
<name>A0A6H5HWR8_9HYME</name>
<feature type="compositionally biased region" description="Acidic residues" evidence="1">
    <location>
        <begin position="276"/>
        <end position="292"/>
    </location>
</feature>
<feature type="compositionally biased region" description="Acidic residues" evidence="1">
    <location>
        <begin position="316"/>
        <end position="326"/>
    </location>
</feature>
<feature type="compositionally biased region" description="Polar residues" evidence="1">
    <location>
        <begin position="14"/>
        <end position="37"/>
    </location>
</feature>
<feature type="compositionally biased region" description="Acidic residues" evidence="1">
    <location>
        <begin position="152"/>
        <end position="162"/>
    </location>
</feature>
<gene>
    <name evidence="2" type="ORF">TBRA_LOCUS254</name>
</gene>
<evidence type="ECO:0000313" key="3">
    <source>
        <dbReference type="Proteomes" id="UP000479190"/>
    </source>
</evidence>
<feature type="compositionally biased region" description="Basic and acidic residues" evidence="1">
    <location>
        <begin position="360"/>
        <end position="369"/>
    </location>
</feature>
<dbReference type="AlphaFoldDB" id="A0A6H5HWR8"/>
<feature type="compositionally biased region" description="Low complexity" evidence="1">
    <location>
        <begin position="63"/>
        <end position="75"/>
    </location>
</feature>
<feature type="compositionally biased region" description="Basic and acidic residues" evidence="1">
    <location>
        <begin position="293"/>
        <end position="302"/>
    </location>
</feature>
<sequence length="446" mass="47833">MTSRRAAGPEEQPPVQSSGKSEQQPAGDQPQASSSRQDLPPPVPPRTPQVRQQQRRPAPPVPTAAAAAAAAGVSRTPPPVPARPSPAKIPKAAPVAVQEDSDSVFAEDERSHDICMSVELPEVPRLPSSSDISVEQQQQQQQQQQQDTSTTSDDDDDDDDDPPTVLFAKCGRSASRQRSDDDDDDNENVRDLVEEEVVDGHDEPGTSRAWVSRGGTQRGASQRLRPPLAGTAGVSADSGTGGDTGSTEVPCDAATHQQQADASGGGGGDPRAAAAADDEEPDDDEADEVADDELARNLDEQILRGLRLRRGPNGDEFYDEYDDNDGELVTPDSVVRMPAGTSATTHTAAAKTAKQQVKPFTKDSRDRQGSRHVQLVRDYGFQPKRKTSVEDGGVLPNKFEPFPGNLYNRPLEEIDSFIYDEVSAYNLFAKPSTTTVHNVRLCGGTD</sequence>
<feature type="compositionally biased region" description="Low complexity" evidence="1">
    <location>
        <begin position="229"/>
        <end position="238"/>
    </location>
</feature>
<accession>A0A6H5HWR8</accession>
<evidence type="ECO:0000313" key="2">
    <source>
        <dbReference type="EMBL" id="CAB0028024.1"/>
    </source>
</evidence>
<organism evidence="2 3">
    <name type="scientific">Trichogramma brassicae</name>
    <dbReference type="NCBI Taxonomy" id="86971"/>
    <lineage>
        <taxon>Eukaryota</taxon>
        <taxon>Metazoa</taxon>
        <taxon>Ecdysozoa</taxon>
        <taxon>Arthropoda</taxon>
        <taxon>Hexapoda</taxon>
        <taxon>Insecta</taxon>
        <taxon>Pterygota</taxon>
        <taxon>Neoptera</taxon>
        <taxon>Endopterygota</taxon>
        <taxon>Hymenoptera</taxon>
        <taxon>Apocrita</taxon>
        <taxon>Proctotrupomorpha</taxon>
        <taxon>Chalcidoidea</taxon>
        <taxon>Trichogrammatidae</taxon>
        <taxon>Trichogramma</taxon>
    </lineage>
</organism>
<feature type="compositionally biased region" description="Low complexity" evidence="1">
    <location>
        <begin position="85"/>
        <end position="97"/>
    </location>
</feature>
<feature type="compositionally biased region" description="Low complexity" evidence="1">
    <location>
        <begin position="136"/>
        <end position="151"/>
    </location>
</feature>
<feature type="region of interest" description="Disordered" evidence="1">
    <location>
        <begin position="345"/>
        <end position="372"/>
    </location>
</feature>
<keyword evidence="3" id="KW-1185">Reference proteome</keyword>
<feature type="region of interest" description="Disordered" evidence="1">
    <location>
        <begin position="1"/>
        <end position="328"/>
    </location>
</feature>
<proteinExistence type="predicted"/>
<feature type="compositionally biased region" description="Basic and acidic residues" evidence="1">
    <location>
        <begin position="187"/>
        <end position="205"/>
    </location>
</feature>
<dbReference type="OrthoDB" id="6627159at2759"/>